<evidence type="ECO:0000313" key="1">
    <source>
        <dbReference type="Proteomes" id="UP000095283"/>
    </source>
</evidence>
<dbReference type="WBParaSite" id="Hba_18737">
    <property type="protein sequence ID" value="Hba_18737"/>
    <property type="gene ID" value="Hba_18737"/>
</dbReference>
<evidence type="ECO:0000313" key="2">
    <source>
        <dbReference type="WBParaSite" id="Hba_18737"/>
    </source>
</evidence>
<name>A0A1I7XLT2_HETBA</name>
<dbReference type="WBParaSite" id="Hba_18804">
    <property type="protein sequence ID" value="Hba_18804"/>
    <property type="gene ID" value="Hba_18804"/>
</dbReference>
<organism evidence="1 2">
    <name type="scientific">Heterorhabditis bacteriophora</name>
    <name type="common">Entomopathogenic nematode worm</name>
    <dbReference type="NCBI Taxonomy" id="37862"/>
    <lineage>
        <taxon>Eukaryota</taxon>
        <taxon>Metazoa</taxon>
        <taxon>Ecdysozoa</taxon>
        <taxon>Nematoda</taxon>
        <taxon>Chromadorea</taxon>
        <taxon>Rhabditida</taxon>
        <taxon>Rhabditina</taxon>
        <taxon>Rhabditomorpha</taxon>
        <taxon>Strongyloidea</taxon>
        <taxon>Heterorhabditidae</taxon>
        <taxon>Heterorhabditis</taxon>
    </lineage>
</organism>
<dbReference type="Proteomes" id="UP000095283">
    <property type="component" value="Unplaced"/>
</dbReference>
<proteinExistence type="predicted"/>
<protein>
    <submittedName>
        <fullName evidence="2 3">Uncharacterized protein</fullName>
    </submittedName>
</protein>
<evidence type="ECO:0000313" key="3">
    <source>
        <dbReference type="WBParaSite" id="Hba_18804"/>
    </source>
</evidence>
<keyword evidence="1" id="KW-1185">Reference proteome</keyword>
<dbReference type="AlphaFoldDB" id="A0A1I7XLT2"/>
<accession>A0A1I7XLT2</accession>
<reference evidence="2 3" key="1">
    <citation type="submission" date="2016-11" db="UniProtKB">
        <authorList>
            <consortium name="WormBaseParasite"/>
        </authorList>
    </citation>
    <scope>IDENTIFICATION</scope>
</reference>
<sequence length="71" mass="8041">MEDLVTIKNYHNIHGVEAPGSCRLQKHRNRLPASVARAMNRAKESCRKGGGAQLRHNGMRIWNNTIFSLKT</sequence>